<evidence type="ECO:0000313" key="3">
    <source>
        <dbReference type="EMBL" id="GAA5811862.1"/>
    </source>
</evidence>
<proteinExistence type="predicted"/>
<evidence type="ECO:0000256" key="1">
    <source>
        <dbReference type="SAM" id="Coils"/>
    </source>
</evidence>
<comment type="caution">
    <text evidence="3">The sequence shown here is derived from an EMBL/GenBank/DDBJ whole genome shotgun (WGS) entry which is preliminary data.</text>
</comment>
<name>A0ABP9YYF2_9FUNG</name>
<sequence>MEMDIDQDFDDFELGLEDLLVLQQEEETYISSQHVRASDTDTQLNSGSPIERASTNDQQTSTKSQSLLNAEKTIEDLRFRLHRSELTRANNDDEHRKTELEQAKKILDVEILRLKKDLVKLKEQDLRQKRPFPGAGIASQKQKRSAKPSPFPTFSQSQSSQQSQRQDTPQPSKLEGLVTPPLSSSMPTLRSMVSSVNIPLTNSPPKKPKVPKLQPKKAGLTETEKNNKLLVVLFTPLFQEWNHRNHKNTKNINVCLTKANIRYFSERFSQQLVPHRSQCSSAENYNHLLLLASDISHHLIKSEYAHSTIRLLLNVLNLSLQICIKERSFKVIQNIVSVLLGLSTCFPITKKYLEKDLIDNNSILIQLAKSLELFCFDKQEKYLLLIDVPDIQKKSMTDIIRLSETYSTTPTEILRRLKQANTPKESFLIVNSILELFFWVGSQDEKAVFDFLMEDSSFLKLLDPNAPYKVIIATLSVLETNFSGDVYMVSYKDQNLMLWFELRYKSMNLLYCMTLVQPSSLLFAEMFKVIFKITNLALEEMSREFNEHRPTASIKNRKQYDRLMKIGLEIIYSIIMNYPEDIFEHISEPKPNHVLGYVQFFKSKGVNENHPANVVLSNISNYFNAYFSR</sequence>
<organism evidence="3 4">
    <name type="scientific">Mucor flavus</name>
    <dbReference type="NCBI Taxonomy" id="439312"/>
    <lineage>
        <taxon>Eukaryota</taxon>
        <taxon>Fungi</taxon>
        <taxon>Fungi incertae sedis</taxon>
        <taxon>Mucoromycota</taxon>
        <taxon>Mucoromycotina</taxon>
        <taxon>Mucoromycetes</taxon>
        <taxon>Mucorales</taxon>
        <taxon>Mucorineae</taxon>
        <taxon>Mucoraceae</taxon>
        <taxon>Mucor</taxon>
    </lineage>
</organism>
<feature type="compositionally biased region" description="Polar residues" evidence="2">
    <location>
        <begin position="30"/>
        <end position="68"/>
    </location>
</feature>
<protein>
    <submittedName>
        <fullName evidence="3">Uncharacterized protein</fullName>
    </submittedName>
</protein>
<reference evidence="3 4" key="1">
    <citation type="submission" date="2024-04" db="EMBL/GenBank/DDBJ databases">
        <title>genome sequences of Mucor flavus KT1a and Helicostylum pulchrum KT1b strains isolated from the surface of a dry-aged beef.</title>
        <authorList>
            <person name="Toyotome T."/>
            <person name="Hosono M."/>
            <person name="Torimaru M."/>
            <person name="Fukuda K."/>
            <person name="Mikami N."/>
        </authorList>
    </citation>
    <scope>NUCLEOTIDE SEQUENCE [LARGE SCALE GENOMIC DNA]</scope>
    <source>
        <strain evidence="3 4">KT1a</strain>
    </source>
</reference>
<evidence type="ECO:0000313" key="4">
    <source>
        <dbReference type="Proteomes" id="UP001473302"/>
    </source>
</evidence>
<keyword evidence="4" id="KW-1185">Reference proteome</keyword>
<keyword evidence="1" id="KW-0175">Coiled coil</keyword>
<dbReference type="EMBL" id="BAABUK010000011">
    <property type="protein sequence ID" value="GAA5811862.1"/>
    <property type="molecule type" value="Genomic_DNA"/>
</dbReference>
<dbReference type="Proteomes" id="UP001473302">
    <property type="component" value="Unassembled WGS sequence"/>
</dbReference>
<feature type="compositionally biased region" description="Low complexity" evidence="2">
    <location>
        <begin position="152"/>
        <end position="172"/>
    </location>
</feature>
<feature type="region of interest" description="Disordered" evidence="2">
    <location>
        <begin position="130"/>
        <end position="188"/>
    </location>
</feature>
<feature type="coiled-coil region" evidence="1">
    <location>
        <begin position="83"/>
        <end position="124"/>
    </location>
</feature>
<feature type="region of interest" description="Disordered" evidence="2">
    <location>
        <begin position="30"/>
        <end position="69"/>
    </location>
</feature>
<evidence type="ECO:0000256" key="2">
    <source>
        <dbReference type="SAM" id="MobiDB-lite"/>
    </source>
</evidence>
<gene>
    <name evidence="3" type="ORF">MFLAVUS_005308</name>
</gene>
<accession>A0ABP9YYF2</accession>